<evidence type="ECO:0000313" key="9">
    <source>
        <dbReference type="EMBL" id="KAJ7380992.1"/>
    </source>
</evidence>
<feature type="transmembrane region" description="Helical" evidence="7">
    <location>
        <begin position="240"/>
        <end position="260"/>
    </location>
</feature>
<dbReference type="OrthoDB" id="10042731at2759"/>
<evidence type="ECO:0000256" key="6">
    <source>
        <dbReference type="RuleBase" id="RU000688"/>
    </source>
</evidence>
<feature type="transmembrane region" description="Helical" evidence="7">
    <location>
        <begin position="151"/>
        <end position="171"/>
    </location>
</feature>
<dbReference type="Pfam" id="PF00001">
    <property type="entry name" value="7tm_1"/>
    <property type="match status" value="1"/>
</dbReference>
<evidence type="ECO:0000256" key="1">
    <source>
        <dbReference type="ARBA" id="ARBA00004651"/>
    </source>
</evidence>
<evidence type="ECO:0000256" key="4">
    <source>
        <dbReference type="ARBA" id="ARBA00022989"/>
    </source>
</evidence>
<evidence type="ECO:0000256" key="3">
    <source>
        <dbReference type="ARBA" id="ARBA00022692"/>
    </source>
</evidence>
<dbReference type="InterPro" id="IPR017452">
    <property type="entry name" value="GPCR_Rhodpsn_7TM"/>
</dbReference>
<dbReference type="GO" id="GO:0005886">
    <property type="term" value="C:plasma membrane"/>
    <property type="evidence" value="ECO:0007669"/>
    <property type="project" value="UniProtKB-SubCell"/>
</dbReference>
<sequence length="366" mass="42163">MAQNQSTTDYVNPCRFLTDSIEDPQYLYVHNLVCSILNCLFFLPGVCGNVLVILAVWKTPSLQTPSNALLLSLATSDLAVGLLAQPSFSAWRISQMAGDLRVHCVAGVMSESFGWLLAGVSLFIITAISCERFLAVHLHLRYHDIVTRRGIAKVVLSFWLIWIIITVLRFFVVNRKILRIIAVHFLVITSSIMFMAYIMIYRLVRRHQLQIRQQCFTRSPDDTRNKTIDMVRYKRSTITMLYILGFFLFCYFPFLSVMLVEVSIGETLQTKAAYLYTVTSIFINSALNPLIYCWRMMEIRMAIRKIIYSSNVNSIEPEKSFIVTKRRPSLELQTIQPSFITEKYGLNDSNQSFNDLINVPMRKQEK</sequence>
<evidence type="ECO:0000256" key="2">
    <source>
        <dbReference type="ARBA" id="ARBA00022475"/>
    </source>
</evidence>
<feature type="transmembrane region" description="Helical" evidence="7">
    <location>
        <begin position="272"/>
        <end position="294"/>
    </location>
</feature>
<evidence type="ECO:0000259" key="8">
    <source>
        <dbReference type="PROSITE" id="PS50262"/>
    </source>
</evidence>
<protein>
    <recommendedName>
        <fullName evidence="8">G-protein coupled receptors family 1 profile domain-containing protein</fullName>
    </recommendedName>
</protein>
<accession>A0A9W9ZG14</accession>
<feature type="transmembrane region" description="Helical" evidence="7">
    <location>
        <begin position="113"/>
        <end position="130"/>
    </location>
</feature>
<evidence type="ECO:0000313" key="10">
    <source>
        <dbReference type="Proteomes" id="UP001163046"/>
    </source>
</evidence>
<feature type="transmembrane region" description="Helical" evidence="7">
    <location>
        <begin position="177"/>
        <end position="204"/>
    </location>
</feature>
<keyword evidence="5 7" id="KW-0472">Membrane</keyword>
<keyword evidence="6" id="KW-0807">Transducer</keyword>
<dbReference type="Gene3D" id="1.20.1070.10">
    <property type="entry name" value="Rhodopsin 7-helix transmembrane proteins"/>
    <property type="match status" value="1"/>
</dbReference>
<gene>
    <name evidence="9" type="ORF">OS493_004586</name>
</gene>
<name>A0A9W9ZG14_9CNID</name>
<dbReference type="EMBL" id="MU826351">
    <property type="protein sequence ID" value="KAJ7380992.1"/>
    <property type="molecule type" value="Genomic_DNA"/>
</dbReference>
<proteinExistence type="inferred from homology"/>
<dbReference type="PRINTS" id="PR00237">
    <property type="entry name" value="GPCRRHODOPSN"/>
</dbReference>
<keyword evidence="4 7" id="KW-1133">Transmembrane helix</keyword>
<dbReference type="SMART" id="SM01381">
    <property type="entry name" value="7TM_GPCR_Srsx"/>
    <property type="match status" value="1"/>
</dbReference>
<dbReference type="InterPro" id="IPR000276">
    <property type="entry name" value="GPCR_Rhodpsn"/>
</dbReference>
<dbReference type="PROSITE" id="PS50262">
    <property type="entry name" value="G_PROTEIN_RECEP_F1_2"/>
    <property type="match status" value="1"/>
</dbReference>
<dbReference type="PANTHER" id="PTHR22750">
    <property type="entry name" value="G-PROTEIN COUPLED RECEPTOR"/>
    <property type="match status" value="1"/>
</dbReference>
<feature type="transmembrane region" description="Helical" evidence="7">
    <location>
        <begin position="35"/>
        <end position="57"/>
    </location>
</feature>
<dbReference type="SUPFAM" id="SSF81321">
    <property type="entry name" value="Family A G protein-coupled receptor-like"/>
    <property type="match status" value="1"/>
</dbReference>
<feature type="domain" description="G-protein coupled receptors family 1 profile" evidence="8">
    <location>
        <begin position="48"/>
        <end position="292"/>
    </location>
</feature>
<keyword evidence="10" id="KW-1185">Reference proteome</keyword>
<dbReference type="AlphaFoldDB" id="A0A9W9ZG14"/>
<comment type="caution">
    <text evidence="9">The sequence shown here is derived from an EMBL/GenBank/DDBJ whole genome shotgun (WGS) entry which is preliminary data.</text>
</comment>
<comment type="similarity">
    <text evidence="6">Belongs to the G-protein coupled receptor 1 family.</text>
</comment>
<organism evidence="9 10">
    <name type="scientific">Desmophyllum pertusum</name>
    <dbReference type="NCBI Taxonomy" id="174260"/>
    <lineage>
        <taxon>Eukaryota</taxon>
        <taxon>Metazoa</taxon>
        <taxon>Cnidaria</taxon>
        <taxon>Anthozoa</taxon>
        <taxon>Hexacorallia</taxon>
        <taxon>Scleractinia</taxon>
        <taxon>Caryophylliina</taxon>
        <taxon>Caryophylliidae</taxon>
        <taxon>Desmophyllum</taxon>
    </lineage>
</organism>
<keyword evidence="6" id="KW-0675">Receptor</keyword>
<keyword evidence="3 6" id="KW-0812">Transmembrane</keyword>
<dbReference type="PROSITE" id="PS00237">
    <property type="entry name" value="G_PROTEIN_RECEP_F1_1"/>
    <property type="match status" value="1"/>
</dbReference>
<evidence type="ECO:0000256" key="5">
    <source>
        <dbReference type="ARBA" id="ARBA00023136"/>
    </source>
</evidence>
<dbReference type="GO" id="GO:0004930">
    <property type="term" value="F:G protein-coupled receptor activity"/>
    <property type="evidence" value="ECO:0007669"/>
    <property type="project" value="UniProtKB-KW"/>
</dbReference>
<keyword evidence="6" id="KW-0297">G-protein coupled receptor</keyword>
<keyword evidence="2" id="KW-1003">Cell membrane</keyword>
<evidence type="ECO:0000256" key="7">
    <source>
        <dbReference type="SAM" id="Phobius"/>
    </source>
</evidence>
<dbReference type="CDD" id="cd00637">
    <property type="entry name" value="7tm_classA_rhodopsin-like"/>
    <property type="match status" value="1"/>
</dbReference>
<comment type="subcellular location">
    <subcellularLocation>
        <location evidence="1">Cell membrane</location>
        <topology evidence="1">Multi-pass membrane protein</topology>
    </subcellularLocation>
</comment>
<dbReference type="Proteomes" id="UP001163046">
    <property type="component" value="Unassembled WGS sequence"/>
</dbReference>
<reference evidence="9" key="1">
    <citation type="submission" date="2023-01" db="EMBL/GenBank/DDBJ databases">
        <title>Genome assembly of the deep-sea coral Lophelia pertusa.</title>
        <authorList>
            <person name="Herrera S."/>
            <person name="Cordes E."/>
        </authorList>
    </citation>
    <scope>NUCLEOTIDE SEQUENCE</scope>
    <source>
        <strain evidence="9">USNM1676648</strain>
        <tissue evidence="9">Polyp</tissue>
    </source>
</reference>